<evidence type="ECO:0000313" key="2">
    <source>
        <dbReference type="Proteomes" id="UP000682416"/>
    </source>
</evidence>
<protein>
    <submittedName>
        <fullName evidence="1">Uncharacterized protein</fullName>
    </submittedName>
</protein>
<name>A0A975L840_9ACTN</name>
<proteinExistence type="predicted"/>
<reference evidence="1" key="1">
    <citation type="submission" date="2021-05" db="EMBL/GenBank/DDBJ databases">
        <authorList>
            <person name="Kaiqin L."/>
            <person name="Jian G."/>
        </authorList>
    </citation>
    <scope>NUCLEOTIDE SEQUENCE</scope>
    <source>
        <strain evidence="1">HDS5</strain>
    </source>
</reference>
<keyword evidence="2" id="KW-1185">Reference proteome</keyword>
<dbReference type="AlphaFoldDB" id="A0A975L840"/>
<gene>
    <name evidence="1" type="ORF">KGD82_16795</name>
</gene>
<dbReference type="Proteomes" id="UP000682416">
    <property type="component" value="Chromosome"/>
</dbReference>
<accession>A0A975L840</accession>
<dbReference type="EMBL" id="CP074402">
    <property type="protein sequence ID" value="QVJ00417.1"/>
    <property type="molecule type" value="Genomic_DNA"/>
</dbReference>
<dbReference type="KEGG" id="nec:KGD82_16795"/>
<sequence>MSDREQLADQIEPVNQGIADTLRATSDDWWSRASRAVDYLASTGRPFTAYDLVSVCGIEEPDRPASQWGSLFSAKRTAGVIVHAGFVRSPRPTVKGSACSQWIGKAAPIQSERSAA</sequence>
<evidence type="ECO:0000313" key="1">
    <source>
        <dbReference type="EMBL" id="QVJ00417.1"/>
    </source>
</evidence>
<organism evidence="1 2">
    <name type="scientific">Nocardiopsis eucommiae</name>
    <dbReference type="NCBI Taxonomy" id="2831970"/>
    <lineage>
        <taxon>Bacteria</taxon>
        <taxon>Bacillati</taxon>
        <taxon>Actinomycetota</taxon>
        <taxon>Actinomycetes</taxon>
        <taxon>Streptosporangiales</taxon>
        <taxon>Nocardiopsidaceae</taxon>
        <taxon>Nocardiopsis</taxon>
    </lineage>
</organism>